<proteinExistence type="predicted"/>
<evidence type="ECO:0000256" key="1">
    <source>
        <dbReference type="SAM" id="MobiDB-lite"/>
    </source>
</evidence>
<evidence type="ECO:0000313" key="3">
    <source>
        <dbReference type="Proteomes" id="UP001161247"/>
    </source>
</evidence>
<feature type="region of interest" description="Disordered" evidence="1">
    <location>
        <begin position="124"/>
        <end position="166"/>
    </location>
</feature>
<dbReference type="EMBL" id="OX459122">
    <property type="protein sequence ID" value="CAI9106323.1"/>
    <property type="molecule type" value="Genomic_DNA"/>
</dbReference>
<gene>
    <name evidence="2" type="ORF">OLC1_LOCUS14835</name>
</gene>
<accession>A0AAV1DFC1</accession>
<dbReference type="Proteomes" id="UP001161247">
    <property type="component" value="Chromosome 5"/>
</dbReference>
<dbReference type="AlphaFoldDB" id="A0AAV1DFC1"/>
<name>A0AAV1DFC1_OLDCO</name>
<organism evidence="2 3">
    <name type="scientific">Oldenlandia corymbosa var. corymbosa</name>
    <dbReference type="NCBI Taxonomy" id="529605"/>
    <lineage>
        <taxon>Eukaryota</taxon>
        <taxon>Viridiplantae</taxon>
        <taxon>Streptophyta</taxon>
        <taxon>Embryophyta</taxon>
        <taxon>Tracheophyta</taxon>
        <taxon>Spermatophyta</taxon>
        <taxon>Magnoliopsida</taxon>
        <taxon>eudicotyledons</taxon>
        <taxon>Gunneridae</taxon>
        <taxon>Pentapetalae</taxon>
        <taxon>asterids</taxon>
        <taxon>lamiids</taxon>
        <taxon>Gentianales</taxon>
        <taxon>Rubiaceae</taxon>
        <taxon>Rubioideae</taxon>
        <taxon>Spermacoceae</taxon>
        <taxon>Hedyotis-Oldenlandia complex</taxon>
        <taxon>Oldenlandia</taxon>
    </lineage>
</organism>
<evidence type="ECO:0000313" key="2">
    <source>
        <dbReference type="EMBL" id="CAI9106323.1"/>
    </source>
</evidence>
<keyword evidence="3" id="KW-1185">Reference proteome</keyword>
<feature type="region of interest" description="Disordered" evidence="1">
    <location>
        <begin position="188"/>
        <end position="215"/>
    </location>
</feature>
<reference evidence="2" key="1">
    <citation type="submission" date="2023-03" db="EMBL/GenBank/DDBJ databases">
        <authorList>
            <person name="Julca I."/>
        </authorList>
    </citation>
    <scope>NUCLEOTIDE SEQUENCE</scope>
</reference>
<feature type="compositionally biased region" description="Polar residues" evidence="1">
    <location>
        <begin position="127"/>
        <end position="156"/>
    </location>
</feature>
<protein>
    <submittedName>
        <fullName evidence="2">OLC1v1005453C1</fullName>
    </submittedName>
</protein>
<sequence>MWRGEDYIRLDDEVSEIPEYGEGSGLVTVKIHHSGSFVTNKTRKLVFFQVEVDYFDEVKSEDLKLEEEELASTLRPSSSADPAAPFIIQNHDVAEPNNTDVASTLHPSCSADLATPFIVQNHDVAEPNNTDDSLSSNQQQHQNMDQLEQDSNQTPSADERSPKPEATITNVTLSGNLDDHEEDVVILPTAVTSPAANKAIKNRKKSAPSTPKRTSARLAAVKVRFDADGHGSSPEKAI</sequence>